<evidence type="ECO:0000256" key="1">
    <source>
        <dbReference type="ARBA" id="ARBA00022478"/>
    </source>
</evidence>
<dbReference type="GO" id="GO:0008270">
    <property type="term" value="F:zinc ion binding"/>
    <property type="evidence" value="ECO:0007669"/>
    <property type="project" value="UniProtKB-UniRule"/>
</dbReference>
<dbReference type="Pfam" id="PF04983">
    <property type="entry name" value="RNA_pol_Rpb1_3"/>
    <property type="match status" value="1"/>
</dbReference>
<organism evidence="12">
    <name type="scientific">Schizomeris leibleinii</name>
    <dbReference type="NCBI Taxonomy" id="104533"/>
    <lineage>
        <taxon>Eukaryota</taxon>
        <taxon>Viridiplantae</taxon>
        <taxon>Chlorophyta</taxon>
        <taxon>core chlorophytes</taxon>
        <taxon>Chlorophyceae</taxon>
        <taxon>OCC clade</taxon>
        <taxon>Chaetophorales</taxon>
        <taxon>Schizomeridaceae</taxon>
        <taxon>Schizomeris</taxon>
    </lineage>
</organism>
<comment type="subunit">
    <text evidence="8">In plastids the minimal PEP RNA polymerase catalytic core is composed of four subunits: alpha, beta, beta', and beta''. When a (nuclear-encoded) sigma factor is associated with the core the holoenzyme is formed, which can initiate transcription.</text>
</comment>
<dbReference type="Gene3D" id="1.10.1790.20">
    <property type="match status" value="1"/>
</dbReference>
<name>F8SYD7_9CHLO</name>
<keyword evidence="6 8" id="KW-0862">Zinc</keyword>
<dbReference type="NCBIfam" id="TIGR02388">
    <property type="entry name" value="rpoC2_cyan"/>
    <property type="match status" value="1"/>
</dbReference>
<geneLocation type="chloroplast" evidence="12"/>
<reference evidence="12" key="1">
    <citation type="submission" date="2010-12" db="EMBL/GenBank/DDBJ databases">
        <authorList>
            <person name="Brouard J.-S."/>
            <person name="Otis C."/>
            <person name="Lemieux C."/>
            <person name="Turmel M."/>
        </authorList>
    </citation>
    <scope>NUCLEOTIDE SEQUENCE</scope>
</reference>
<feature type="binding site" evidence="8">
    <location>
        <position position="299"/>
    </location>
    <ligand>
        <name>Zn(2+)</name>
        <dbReference type="ChEBI" id="CHEBI:29105"/>
    </ligand>
</feature>
<dbReference type="InterPro" id="IPR045867">
    <property type="entry name" value="DNA-dir_RpoC_beta_prime"/>
</dbReference>
<dbReference type="Pfam" id="PF05000">
    <property type="entry name" value="RNA_pol_Rpb1_4"/>
    <property type="match status" value="1"/>
</dbReference>
<dbReference type="SUPFAM" id="SSF64484">
    <property type="entry name" value="beta and beta-prime subunits of DNA dependent RNA-polymerase"/>
    <property type="match status" value="1"/>
</dbReference>
<keyword evidence="7 8" id="KW-0804">Transcription</keyword>
<proteinExistence type="inferred from homology"/>
<keyword evidence="4 8" id="KW-0548">Nucleotidyltransferase</keyword>
<dbReference type="GeneID" id="10751769"/>
<keyword evidence="2 12" id="KW-0934">Plastid</keyword>
<dbReference type="GO" id="GO:0003677">
    <property type="term" value="F:DNA binding"/>
    <property type="evidence" value="ECO:0007669"/>
    <property type="project" value="UniProtKB-UniRule"/>
</dbReference>
<evidence type="ECO:0000256" key="8">
    <source>
        <dbReference type="HAMAP-Rule" id="MF_01324"/>
    </source>
</evidence>
<dbReference type="Gene3D" id="1.10.150.390">
    <property type="match status" value="1"/>
</dbReference>
<comment type="similarity">
    <text evidence="8">Belongs to the RNA polymerase beta' chain family. RpoC2 subfamily.</text>
</comment>
<keyword evidence="3 8" id="KW-0808">Transferase</keyword>
<keyword evidence="12" id="KW-0150">Chloroplast</keyword>
<dbReference type="InterPro" id="IPR007081">
    <property type="entry name" value="RNA_pol_Rpb1_5"/>
</dbReference>
<feature type="binding site" evidence="8">
    <location>
        <position position="376"/>
    </location>
    <ligand>
        <name>Zn(2+)</name>
        <dbReference type="ChEBI" id="CHEBI:29105"/>
    </ligand>
</feature>
<keyword evidence="1 8" id="KW-0240">DNA-directed RNA polymerase</keyword>
<comment type="function">
    <text evidence="8">DNA-dependent RNA polymerase catalyzes the transcription of DNA into RNA using the four ribonucleoside triphosphates as substrates.</text>
</comment>
<feature type="domain" description="RNA polymerase Rpb1" evidence="10">
    <location>
        <begin position="251"/>
        <end position="773"/>
    </location>
</feature>
<dbReference type="HAMAP" id="MF_01324">
    <property type="entry name" value="RNApol_bact_RpoC2"/>
    <property type="match status" value="1"/>
</dbReference>
<reference evidence="12" key="2">
    <citation type="journal article" date="2011" name="Genome Biol. Evol.">
        <title>The chloroplast genome of the green alga Schizomeris leibleinii (Chlorophyceae) provides evidence for bidirectional DNA replication from a single origin in the chaetophorales.</title>
        <authorList>
            <person name="Brouard J.S."/>
            <person name="Otis C."/>
            <person name="Lemieux C."/>
            <person name="Turmel M."/>
        </authorList>
    </citation>
    <scope>NUCLEOTIDE SEQUENCE</scope>
</reference>
<evidence type="ECO:0000256" key="2">
    <source>
        <dbReference type="ARBA" id="ARBA00022640"/>
    </source>
</evidence>
<protein>
    <recommendedName>
        <fullName evidence="8">DNA-directed RNA polymerase subunit beta''</fullName>
        <ecNumber evidence="8">2.7.7.6</ecNumber>
    </recommendedName>
    <alternativeName>
        <fullName evidence="8">PEP</fullName>
    </alternativeName>
    <alternativeName>
        <fullName evidence="8">Plastid-encoded RNA polymerase subunit beta''</fullName>
        <shortName evidence="8">RNA polymerase subunit beta''</shortName>
    </alternativeName>
</protein>
<accession>F8SYD7</accession>
<evidence type="ECO:0000256" key="3">
    <source>
        <dbReference type="ARBA" id="ARBA00022679"/>
    </source>
</evidence>
<dbReference type="InterPro" id="IPR038120">
    <property type="entry name" value="Rpb1_funnel_sf"/>
</dbReference>
<evidence type="ECO:0000256" key="7">
    <source>
        <dbReference type="ARBA" id="ARBA00023163"/>
    </source>
</evidence>
<feature type="binding site" evidence="8">
    <location>
        <position position="386"/>
    </location>
    <ligand>
        <name>Zn(2+)</name>
        <dbReference type="ChEBI" id="CHEBI:29105"/>
    </ligand>
</feature>
<dbReference type="Pfam" id="PF04998">
    <property type="entry name" value="RNA_pol_Rpb1_5"/>
    <property type="match status" value="1"/>
</dbReference>
<comment type="cofactor">
    <cofactor evidence="8">
        <name>Zn(2+)</name>
        <dbReference type="ChEBI" id="CHEBI:29105"/>
    </cofactor>
    <text evidence="8">Binds 1 Zn(2+) ion per subunit.</text>
</comment>
<comment type="catalytic activity">
    <reaction evidence="8">
        <text>RNA(n) + a ribonucleoside 5'-triphosphate = RNA(n+1) + diphosphate</text>
        <dbReference type="Rhea" id="RHEA:21248"/>
        <dbReference type="Rhea" id="RHEA-COMP:14527"/>
        <dbReference type="Rhea" id="RHEA-COMP:17342"/>
        <dbReference type="ChEBI" id="CHEBI:33019"/>
        <dbReference type="ChEBI" id="CHEBI:61557"/>
        <dbReference type="ChEBI" id="CHEBI:140395"/>
        <dbReference type="EC" id="2.7.7.6"/>
    </reaction>
</comment>
<feature type="domain" description="RNA polymerase Rpb1" evidence="9">
    <location>
        <begin position="62"/>
        <end position="141"/>
    </location>
</feature>
<dbReference type="PANTHER" id="PTHR19376:SF68">
    <property type="entry name" value="DNA-DIRECTED RNA POLYMERASE SUBUNIT BETA"/>
    <property type="match status" value="1"/>
</dbReference>
<dbReference type="InterPro" id="IPR007066">
    <property type="entry name" value="RNA_pol_Rpb1_3"/>
</dbReference>
<evidence type="ECO:0000256" key="5">
    <source>
        <dbReference type="ARBA" id="ARBA00022723"/>
    </source>
</evidence>
<evidence type="ECO:0000259" key="9">
    <source>
        <dbReference type="Pfam" id="PF04983"/>
    </source>
</evidence>
<dbReference type="EC" id="2.7.7.6" evidence="8"/>
<dbReference type="GO" id="GO:0009507">
    <property type="term" value="C:chloroplast"/>
    <property type="evidence" value="ECO:0007669"/>
    <property type="project" value="UniProtKB-SubCell"/>
</dbReference>
<evidence type="ECO:0000313" key="12">
    <source>
        <dbReference type="EMBL" id="AEH05396.1"/>
    </source>
</evidence>
<dbReference type="GO" id="GO:0000428">
    <property type="term" value="C:DNA-directed RNA polymerase complex"/>
    <property type="evidence" value="ECO:0007669"/>
    <property type="project" value="UniProtKB-KW"/>
</dbReference>
<dbReference type="EMBL" id="HQ700713">
    <property type="protein sequence ID" value="AEH05396.1"/>
    <property type="molecule type" value="Genomic_DNA"/>
</dbReference>
<keyword evidence="5 8" id="KW-0479">Metal-binding</keyword>
<dbReference type="Gene3D" id="1.10.274.100">
    <property type="entry name" value="RNA polymerase Rpb1, domain 3"/>
    <property type="match status" value="1"/>
</dbReference>
<evidence type="ECO:0000256" key="4">
    <source>
        <dbReference type="ARBA" id="ARBA00022695"/>
    </source>
</evidence>
<feature type="binding site" evidence="8">
    <location>
        <position position="383"/>
    </location>
    <ligand>
        <name>Zn(2+)</name>
        <dbReference type="ChEBI" id="CHEBI:29105"/>
    </ligand>
</feature>
<feature type="domain" description="RNA polymerase Rpb1" evidence="11">
    <location>
        <begin position="173"/>
        <end position="243"/>
    </location>
</feature>
<dbReference type="Gene3D" id="1.10.132.30">
    <property type="match status" value="1"/>
</dbReference>
<sequence length="2143" mass="248378">MYKKKKQKTKMYINNNKISYCWEKAVSKKTQRFNPNLNQKVKRCFFPLAISSKSHMVFSTNNNTFLSMKNFNSSNATIKNNRESNSIFWNFSFNKGRLKNFVFWCFTNYGQRKTISILEKLQKIGFGYATKAGISLSIDDLKIPPIKKTLLYEADTTIEAGFLSYKKAQLTGLERFQRIIETWHATSESLKDEMIKYFRKTDLLNPVYMMAFSGARGNVSQVRQLVAMRGLMADPQGKILDFPIRSNFREGLTLTEYVISCYGARKGVVDTALRTANAGYLTRRLVDVAQHVIILNFDCGTKKGIYLTEMKQFNKTLFSLRQRMLGRVLAADVYSLTALDKKQTIIAYRNQEISEKLASQIAKVTNKVLIRSALTCATPRLVCQLCYGWSLSDGHLVPIGEAVGIIAAQSIGEPGTQLTMRTFHTGGVFSGEMFDQLIAPFDGTVHFSKSIPGTLVRTTQGKIAFLTKMEGQLTIKSKNIVPEKNQSFKLPAYTLLFLRNSETVLKNNIIAQLAFLSSRISTKPDYSEFVVKSELEGQLYFDSMDIIEKYTDTNDIITQSTDWGSIWILSGKICQFPLNGSLFAFPGDFVNKNSVLSKIKWILSDKNLLDTNILNLKQNQILQKRKSKWFSKNKLQTIKAISQQSSKTLSIGKSFCQIKEQFFVTKNNDILTKKNFYVPKVREGKVLLLTKPDFSFKHKVLKSSHNQKEINNSLLQKLNVCNKNRKMLKQVLYDTNNKKEVFGEKYLQKNQPFSQYISTTKNFFEINTKKNKSITQKHTFSSKGESILNVYSPLVCLSILNIRYKKLGYFFCLKKSLPLKKPLVLKNLDFFNIKSLSPNQMSLFDYKSKVLKEKPEEVISINKAPLANFSMRIKNAIQINKYYKDYLEYTKKSKLNKDLIFIPLLLGRQQLSQHSNKSYSNKTKTILAHWFPKQLCTVKGGSGVYWPLKDSLAHLEQKRNQFKKISKTSMKNVLGKFLWVNQESLNLNLYKLKTKKLTCLSKDSSLSFRSENFTKTRLYLLQNKFQNLLYIKRSHFFIKQNENICCSTKSILHQKLDKFKANAFAQEENFGFSLRDAFSQNYCEKNTNYNLYNLPLKNANIKSETYPSISLFFKRKLQFNLISIIRNSENQKNYNDTNPNILGQALLNIDFLRTSLDPLLNYKKNSKYFYNLKMFCFQLKKKNSKRFFSNKNNAFSQQIQFSNFSKQKNAFSQTLASKVKLSQSNLKNFRKNCSVFKEVLSLENAFSQKQEGKKALNGFTIFNKKISKIIPLNKKTNLKLKQGWFYEPLTKKIMPQIHKNYIFPGQIINKDLVFDNNLVYVEYLTKSSLQYLMANTKLLKIYKNSQIFKKYKVFYNKNCRFLSKDILIFLKKSRQNQKGIAFPQKTIQKNGTTQFKQPPFVLLIRKVSEYFVYNPITYKKELYKDQTNSKTWFVMNSKFSNKDLKINFHTSFLNKQKQSFKLLTKFPSTDLCIQLKSKLLESIVMKKLSTLQKKSIPKRRIFEREQRKKKNFKSINMLFPKNQSNCKRLNRYKLNKKLSEYPKYYSNKSNQLIEFLLIGTSFNKSQDFLTTEHTKNDSVLLSKIKQNYSFPQMFFSKKISKNLLFSHKKDLEYNLVRPSNPLNVSRSRFFNKLCKPKYSFNYFAKSSLNEIESHFSVSKSSVFIFKNYALVNKMFSLFLSNRNTIDLSTRLNSQELTNVNQFQKKPFKQKSSMNLLTKTSPVLMPKNLRNCSFSILAFVFQQPCLDLSFNQQVSLGFGKTSPQQRIELAIKPSSYKENGEIAITRYLSSFTGEILGHNKFYWVRNSQKNRYLILTKKDQISFSLNTLNSRVLTNNLKNTLINTEKNLIESPIFKSIMDKTKKIDFYDSIAPGFVGDFISKGDILQLKQLDIRFFTILSNSGQIIHRNKNKITLRKAQSFFLSPKCIFHYTHGDLVEKNNSILSLPYEQLKTGDIVQGIPKVEQLLEARSSFKGKEEEENLHTLLKLVFHRYKTKFGLKIAVRKSFELIQLIIVNSVQRIYRSQGVNISDKHLEVIVKQMTSKVQITSRGDSSFFRGEQVDLYIVEKWNQKYSRLNKIRYKPILLGISKSSLEVNSFLSAASFQHTKKVLSKSAFHTNVDFLNGLKENVIIGNLISAGTGNIDL</sequence>
<evidence type="ECO:0000256" key="6">
    <source>
        <dbReference type="ARBA" id="ARBA00022833"/>
    </source>
</evidence>
<dbReference type="PANTHER" id="PTHR19376">
    <property type="entry name" value="DNA-DIRECTED RNA POLYMERASE"/>
    <property type="match status" value="1"/>
</dbReference>
<dbReference type="InterPro" id="IPR042102">
    <property type="entry name" value="RNA_pol_Rpb1_3_sf"/>
</dbReference>
<comment type="subcellular location">
    <subcellularLocation>
        <location evidence="8">Plastid</location>
        <location evidence="8">Chloroplast</location>
    </subcellularLocation>
</comment>
<dbReference type="CDD" id="cd02655">
    <property type="entry name" value="RNAP_beta'_C"/>
    <property type="match status" value="1"/>
</dbReference>
<gene>
    <name evidence="8 12" type="primary">rpoC2</name>
</gene>
<dbReference type="GO" id="GO:0003899">
    <property type="term" value="F:DNA-directed RNA polymerase activity"/>
    <property type="evidence" value="ECO:0007669"/>
    <property type="project" value="UniProtKB-UniRule"/>
</dbReference>
<dbReference type="GO" id="GO:0006351">
    <property type="term" value="P:DNA-templated transcription"/>
    <property type="evidence" value="ECO:0007669"/>
    <property type="project" value="UniProtKB-UniRule"/>
</dbReference>
<evidence type="ECO:0000259" key="11">
    <source>
        <dbReference type="Pfam" id="PF05000"/>
    </source>
</evidence>
<dbReference type="RefSeq" id="YP_004581348.1">
    <property type="nucleotide sequence ID" value="NC_015645.1"/>
</dbReference>
<evidence type="ECO:0000259" key="10">
    <source>
        <dbReference type="Pfam" id="PF04998"/>
    </source>
</evidence>
<dbReference type="InterPro" id="IPR007083">
    <property type="entry name" value="RNA_pol_Rpb1_4"/>
</dbReference>
<dbReference type="InterPro" id="IPR012756">
    <property type="entry name" value="DNA-dir_RpoC2_beta_pp"/>
</dbReference>